<keyword evidence="2 3" id="KW-0326">Glycosidase</keyword>
<evidence type="ECO:0000256" key="3">
    <source>
        <dbReference type="PROSITE-ProRule" id="PRU01353"/>
    </source>
</evidence>
<dbReference type="EMBL" id="JBHUCX010000074">
    <property type="protein sequence ID" value="MFD1676638.1"/>
    <property type="molecule type" value="Genomic_DNA"/>
</dbReference>
<comment type="caution">
    <text evidence="5">The sequence shown here is derived from an EMBL/GenBank/DDBJ whole genome shotgun (WGS) entry which is preliminary data.</text>
</comment>
<accession>A0ABW4JM46</accession>
<dbReference type="InterPro" id="IPR051822">
    <property type="entry name" value="Glycosyl_Hydrolase_84"/>
</dbReference>
<feature type="active site" description="Proton donor" evidence="3">
    <location>
        <position position="120"/>
    </location>
</feature>
<comment type="similarity">
    <text evidence="3">Belongs to the glycosyl hydrolase 84 family.</text>
</comment>
<protein>
    <submittedName>
        <fullName evidence="5">Protein O-GlcNAcase</fullName>
    </submittedName>
</protein>
<proteinExistence type="inferred from homology"/>
<evidence type="ECO:0000313" key="5">
    <source>
        <dbReference type="EMBL" id="MFD1676638.1"/>
    </source>
</evidence>
<dbReference type="Gene3D" id="1.20.58.460">
    <property type="entry name" value="Hyaluronidase post-catalytic domain-like"/>
    <property type="match status" value="1"/>
</dbReference>
<gene>
    <name evidence="5" type="ORF">ACFSB2_18355</name>
</gene>
<dbReference type="InterPro" id="IPR017853">
    <property type="entry name" value="GH"/>
</dbReference>
<feature type="domain" description="GH84" evidence="4">
    <location>
        <begin position="6"/>
        <end position="281"/>
    </location>
</feature>
<dbReference type="Proteomes" id="UP001597079">
    <property type="component" value="Unassembled WGS sequence"/>
</dbReference>
<reference evidence="6" key="1">
    <citation type="journal article" date="2019" name="Int. J. Syst. Evol. Microbiol.">
        <title>The Global Catalogue of Microorganisms (GCM) 10K type strain sequencing project: providing services to taxonomists for standard genome sequencing and annotation.</title>
        <authorList>
            <consortium name="The Broad Institute Genomics Platform"/>
            <consortium name="The Broad Institute Genome Sequencing Center for Infectious Disease"/>
            <person name="Wu L."/>
            <person name="Ma J."/>
        </authorList>
    </citation>
    <scope>NUCLEOTIDE SEQUENCE [LARGE SCALE GENOMIC DNA]</scope>
    <source>
        <strain evidence="6">CGMCC 1.12286</strain>
    </source>
</reference>
<evidence type="ECO:0000256" key="2">
    <source>
        <dbReference type="ARBA" id="ARBA00023295"/>
    </source>
</evidence>
<dbReference type="PROSITE" id="PS52009">
    <property type="entry name" value="GH84"/>
    <property type="match status" value="1"/>
</dbReference>
<dbReference type="Pfam" id="PF07555">
    <property type="entry name" value="NAGidase"/>
    <property type="match status" value="1"/>
</dbReference>
<dbReference type="SUPFAM" id="SSF140657">
    <property type="entry name" value="Hyaluronidase post-catalytic domain-like"/>
    <property type="match status" value="1"/>
</dbReference>
<dbReference type="PANTHER" id="PTHR13170">
    <property type="entry name" value="O-GLCNACASE"/>
    <property type="match status" value="1"/>
</dbReference>
<organism evidence="5 6">
    <name type="scientific">Alicyclobacillus fodiniaquatilis</name>
    <dbReference type="NCBI Taxonomy" id="1661150"/>
    <lineage>
        <taxon>Bacteria</taxon>
        <taxon>Bacillati</taxon>
        <taxon>Bacillota</taxon>
        <taxon>Bacilli</taxon>
        <taxon>Bacillales</taxon>
        <taxon>Alicyclobacillaceae</taxon>
        <taxon>Alicyclobacillus</taxon>
    </lineage>
</organism>
<evidence type="ECO:0000313" key="6">
    <source>
        <dbReference type="Proteomes" id="UP001597079"/>
    </source>
</evidence>
<evidence type="ECO:0000259" key="4">
    <source>
        <dbReference type="PROSITE" id="PS52009"/>
    </source>
</evidence>
<name>A0ABW4JM46_9BACL</name>
<sequence length="454" mass="51030">MSETFGIRGVIEGFYGTYYTFSERNDLISYAAKAGFNSYFYGPKQDRYHRDRWNEPYPASVMDEFAKTVQLAEQAGVTFWYVISPVSVTYSADADFVKITNKLKLFYDLGVRAFGVFLDDIRHELSHAADAGHFSSYAAAHVHLCNRLFVWLKELDERCQLVMCPTDYHGVAPFSDYVRELGDGLDAGIQLLYTGPEICAKEISFSDAKGFTDAAKRKPIIWDNYPVNDLAMRSQMHIGPLLGRDARLHKAAAGYACNLMNEAEASKVVMLTVAEYLQDPAAYAPWEAWSRALASVGGSNVLDFLRLFGENALVSCLMETEAVDLADRTQQVMEALGTGSPDEVEAAFAHLESYLSQMDEACYQLKNHMKNEVLRKELVPWIELMEFWQIAGQRAIDVLRLAKSGASYRRPLFRLREATAEIRKHAKQICTNALQPLIDHTEAVVAEQEAVVEA</sequence>
<keyword evidence="1 3" id="KW-0378">Hydrolase</keyword>
<dbReference type="InterPro" id="IPR011496">
    <property type="entry name" value="O-GlcNAcase_cat"/>
</dbReference>
<dbReference type="PANTHER" id="PTHR13170:SF16">
    <property type="entry name" value="PROTEIN O-GLCNACASE"/>
    <property type="match status" value="1"/>
</dbReference>
<dbReference type="SUPFAM" id="SSF51445">
    <property type="entry name" value="(Trans)glycosidases"/>
    <property type="match status" value="1"/>
</dbReference>
<dbReference type="Gene3D" id="3.20.20.80">
    <property type="entry name" value="Glycosidases"/>
    <property type="match status" value="1"/>
</dbReference>
<keyword evidence="6" id="KW-1185">Reference proteome</keyword>
<dbReference type="RefSeq" id="WP_377944545.1">
    <property type="nucleotide sequence ID" value="NZ_JBHUCX010000074.1"/>
</dbReference>
<evidence type="ECO:0000256" key="1">
    <source>
        <dbReference type="ARBA" id="ARBA00022801"/>
    </source>
</evidence>